<keyword evidence="3" id="KW-0064">Aspartyl protease</keyword>
<dbReference type="SUPFAM" id="SSF47862">
    <property type="entry name" value="Saposin"/>
    <property type="match status" value="1"/>
</dbReference>
<evidence type="ECO:0000259" key="4">
    <source>
        <dbReference type="PROSITE" id="PS51767"/>
    </source>
</evidence>
<protein>
    <recommendedName>
        <fullName evidence="4">Peptidase A1 domain-containing protein</fullName>
    </recommendedName>
</protein>
<evidence type="ECO:0000256" key="2">
    <source>
        <dbReference type="ARBA" id="ARBA00023180"/>
    </source>
</evidence>
<dbReference type="InterPro" id="IPR001461">
    <property type="entry name" value="Aspartic_peptidase_A1"/>
</dbReference>
<dbReference type="PRINTS" id="PR00792">
    <property type="entry name" value="PEPSIN"/>
</dbReference>
<evidence type="ECO:0000313" key="6">
    <source>
        <dbReference type="Proteomes" id="UP001244341"/>
    </source>
</evidence>
<feature type="domain" description="Peptidase A1" evidence="4">
    <location>
        <begin position="5"/>
        <end position="461"/>
    </location>
</feature>
<name>A0ABY8UUA9_TETOB</name>
<evidence type="ECO:0000256" key="1">
    <source>
        <dbReference type="ARBA" id="ARBA00007447"/>
    </source>
</evidence>
<keyword evidence="2" id="KW-0325">Glycoprotein</keyword>
<keyword evidence="6" id="KW-1185">Reference proteome</keyword>
<dbReference type="InterPro" id="IPR021109">
    <property type="entry name" value="Peptidase_aspartic_dom_sf"/>
</dbReference>
<evidence type="ECO:0000313" key="5">
    <source>
        <dbReference type="EMBL" id="WIA23976.1"/>
    </source>
</evidence>
<dbReference type="InterPro" id="IPR033121">
    <property type="entry name" value="PEPTIDASE_A1"/>
</dbReference>
<dbReference type="PANTHER" id="PTHR47966:SF51">
    <property type="entry name" value="BETA-SITE APP-CLEAVING ENZYME, ISOFORM A-RELATED"/>
    <property type="match status" value="1"/>
</dbReference>
<dbReference type="SUPFAM" id="SSF50630">
    <property type="entry name" value="Acid proteases"/>
    <property type="match status" value="1"/>
</dbReference>
<reference evidence="5 6" key="1">
    <citation type="submission" date="2023-05" db="EMBL/GenBank/DDBJ databases">
        <title>A 100% complete, gapless, phased diploid assembly of the Scenedesmus obliquus UTEX 3031 genome.</title>
        <authorList>
            <person name="Biondi T.C."/>
            <person name="Hanschen E.R."/>
            <person name="Kwon T."/>
            <person name="Eng W."/>
            <person name="Kruse C.P.S."/>
            <person name="Koehler S.I."/>
            <person name="Kunde Y."/>
            <person name="Gleasner C.D."/>
            <person name="You Mak K.T."/>
            <person name="Polle J."/>
            <person name="Hovde B.T."/>
            <person name="Starkenburg S.R."/>
        </authorList>
    </citation>
    <scope>NUCLEOTIDE SEQUENCE [LARGE SCALE GENOMIC DNA]</scope>
    <source>
        <strain evidence="5 6">DOE0152z</strain>
    </source>
</reference>
<dbReference type="PROSITE" id="PS00141">
    <property type="entry name" value="ASP_PROTEASE"/>
    <property type="match status" value="1"/>
</dbReference>
<dbReference type="InterPro" id="IPR001969">
    <property type="entry name" value="Aspartic_peptidase_AS"/>
</dbReference>
<comment type="similarity">
    <text evidence="1 3">Belongs to the peptidase A1 family.</text>
</comment>
<dbReference type="PANTHER" id="PTHR47966">
    <property type="entry name" value="BETA-SITE APP-CLEAVING ENZYME, ISOFORM A-RELATED"/>
    <property type="match status" value="1"/>
</dbReference>
<keyword evidence="3" id="KW-0378">Hydrolase</keyword>
<gene>
    <name evidence="5" type="ORF">OEZ85_013609</name>
</gene>
<dbReference type="Pfam" id="PF05184">
    <property type="entry name" value="SapB_1"/>
    <property type="match status" value="1"/>
</dbReference>
<dbReference type="Gene3D" id="1.10.225.10">
    <property type="entry name" value="Saposin-like"/>
    <property type="match status" value="1"/>
</dbReference>
<dbReference type="Pfam" id="PF00026">
    <property type="entry name" value="Asp"/>
    <property type="match status" value="3"/>
</dbReference>
<dbReference type="PROSITE" id="PS51767">
    <property type="entry name" value="PEPTIDASE_A1"/>
    <property type="match status" value="1"/>
</dbReference>
<keyword evidence="3" id="KW-0645">Protease</keyword>
<accession>A0ABY8UUA9</accession>
<dbReference type="InterPro" id="IPR011001">
    <property type="entry name" value="Saposin-like"/>
</dbReference>
<dbReference type="InterPro" id="IPR007856">
    <property type="entry name" value="SapB_1"/>
</dbReference>
<evidence type="ECO:0000256" key="3">
    <source>
        <dbReference type="RuleBase" id="RU000454"/>
    </source>
</evidence>
<organism evidence="5 6">
    <name type="scientific">Tetradesmus obliquus</name>
    <name type="common">Green alga</name>
    <name type="synonym">Acutodesmus obliquus</name>
    <dbReference type="NCBI Taxonomy" id="3088"/>
    <lineage>
        <taxon>Eukaryota</taxon>
        <taxon>Viridiplantae</taxon>
        <taxon>Chlorophyta</taxon>
        <taxon>core chlorophytes</taxon>
        <taxon>Chlorophyceae</taxon>
        <taxon>CS clade</taxon>
        <taxon>Sphaeropleales</taxon>
        <taxon>Scenedesmaceae</taxon>
        <taxon>Tetradesmus</taxon>
    </lineage>
</organism>
<dbReference type="Proteomes" id="UP001244341">
    <property type="component" value="Chromosome 17b"/>
</dbReference>
<dbReference type="EMBL" id="CP126224">
    <property type="protein sequence ID" value="WIA23976.1"/>
    <property type="molecule type" value="Genomic_DNA"/>
</dbReference>
<dbReference type="Gene3D" id="2.40.70.10">
    <property type="entry name" value="Acid Proteases"/>
    <property type="match status" value="2"/>
</dbReference>
<sequence>MDAQYYGPIGLGTPAQRFYVIFDTGSSNLWKNGTEFEIQYGTGSLSGYLSSDKLSWGGLAIEDQLFAEAVSEPGLTFVAAKFDGILGMGFPLIAVTGATPPFHKALDQGLLAAPLFSFWLNRDPSSSYGGEMILGGIDDSHYTGEHTWVPVTREAYWQFQLGDISIPGLEVPACDGGCPAIADTGTSLLAGPSTEVAAINKAIGAESAYSLQCKTLVQDYVPQIIQMISQMPLDQVCTSVGLCPMASGNRRLMSAFSSAAHSMLDPFLSRVEGVQGTWAKAADAVRSRYGHQPLLKRHSSSSSSSSSASNNIGCDFCNMAVEYIKLALHNNQTLEQIEQEVEALCDMLDFGGPAIVQCAKLKAMPTEVEALCDMLDFGGPAMVQCAKLKAMPTISFTVGGREFMLTPEQYVLRIDAGGESQCVSGFLGLDVPVGPLWILGDVFIGAYHTVFDVGGSRIGFADAAAGPDPSVAKPQATL</sequence>
<proteinExistence type="inferred from homology"/>